<dbReference type="AlphaFoldDB" id="A0A6A6T124"/>
<dbReference type="GO" id="GO:0003723">
    <property type="term" value="F:RNA binding"/>
    <property type="evidence" value="ECO:0007669"/>
    <property type="project" value="InterPro"/>
</dbReference>
<evidence type="ECO:0000313" key="8">
    <source>
        <dbReference type="EMBL" id="KAF2653412.1"/>
    </source>
</evidence>
<feature type="region of interest" description="Disordered" evidence="6">
    <location>
        <begin position="369"/>
        <end position="395"/>
    </location>
</feature>
<evidence type="ECO:0000256" key="1">
    <source>
        <dbReference type="ARBA" id="ARBA00001166"/>
    </source>
</evidence>
<keyword evidence="9" id="KW-1185">Reference proteome</keyword>
<evidence type="ECO:0000256" key="5">
    <source>
        <dbReference type="ARBA" id="ARBA00023235"/>
    </source>
</evidence>
<comment type="similarity">
    <text evidence="2">Belongs to the pseudouridine synthase TruB family.</text>
</comment>
<protein>
    <recommendedName>
        <fullName evidence="3">tRNA pseudouridine(55) synthase</fullName>
        <ecNumber evidence="3">5.4.99.25</ecNumber>
    </recommendedName>
</protein>
<dbReference type="PANTHER" id="PTHR13767">
    <property type="entry name" value="TRNA-PSEUDOURIDINE SYNTHASE"/>
    <property type="match status" value="1"/>
</dbReference>
<gene>
    <name evidence="8" type="ORF">K491DRAFT_633780</name>
</gene>
<evidence type="ECO:0000256" key="6">
    <source>
        <dbReference type="SAM" id="MobiDB-lite"/>
    </source>
</evidence>
<dbReference type="GO" id="GO:0005634">
    <property type="term" value="C:nucleus"/>
    <property type="evidence" value="ECO:0007669"/>
    <property type="project" value="TreeGrafter"/>
</dbReference>
<feature type="region of interest" description="Disordered" evidence="6">
    <location>
        <begin position="55"/>
        <end position="76"/>
    </location>
</feature>
<evidence type="ECO:0000256" key="4">
    <source>
        <dbReference type="ARBA" id="ARBA00022694"/>
    </source>
</evidence>
<feature type="region of interest" description="Disordered" evidence="6">
    <location>
        <begin position="209"/>
        <end position="230"/>
    </location>
</feature>
<dbReference type="InterPro" id="IPR014780">
    <property type="entry name" value="tRNA_psdUridine_synth_TruB"/>
</dbReference>
<keyword evidence="4" id="KW-0819">tRNA processing</keyword>
<name>A0A6A6T124_9PLEO</name>
<organism evidence="8 9">
    <name type="scientific">Lophiostoma macrostomum CBS 122681</name>
    <dbReference type="NCBI Taxonomy" id="1314788"/>
    <lineage>
        <taxon>Eukaryota</taxon>
        <taxon>Fungi</taxon>
        <taxon>Dikarya</taxon>
        <taxon>Ascomycota</taxon>
        <taxon>Pezizomycotina</taxon>
        <taxon>Dothideomycetes</taxon>
        <taxon>Pleosporomycetidae</taxon>
        <taxon>Pleosporales</taxon>
        <taxon>Lophiostomataceae</taxon>
        <taxon>Lophiostoma</taxon>
    </lineage>
</organism>
<dbReference type="GO" id="GO:0006400">
    <property type="term" value="P:tRNA modification"/>
    <property type="evidence" value="ECO:0007669"/>
    <property type="project" value="TreeGrafter"/>
</dbReference>
<dbReference type="OrthoDB" id="9995526at2759"/>
<dbReference type="SUPFAM" id="SSF55120">
    <property type="entry name" value="Pseudouridine synthase"/>
    <property type="match status" value="1"/>
</dbReference>
<dbReference type="Proteomes" id="UP000799324">
    <property type="component" value="Unassembled WGS sequence"/>
</dbReference>
<proteinExistence type="inferred from homology"/>
<accession>A0A6A6T124</accession>
<dbReference type="Pfam" id="PF01509">
    <property type="entry name" value="TruB_N"/>
    <property type="match status" value="1"/>
</dbReference>
<dbReference type="InterPro" id="IPR020103">
    <property type="entry name" value="PsdUridine_synth_cat_dom_sf"/>
</dbReference>
<evidence type="ECO:0000313" key="9">
    <source>
        <dbReference type="Proteomes" id="UP000799324"/>
    </source>
</evidence>
<evidence type="ECO:0000259" key="7">
    <source>
        <dbReference type="Pfam" id="PF01509"/>
    </source>
</evidence>
<dbReference type="EMBL" id="MU004381">
    <property type="protein sequence ID" value="KAF2653412.1"/>
    <property type="molecule type" value="Genomic_DNA"/>
</dbReference>
<dbReference type="Gene3D" id="3.30.2350.10">
    <property type="entry name" value="Pseudouridine synthase"/>
    <property type="match status" value="1"/>
</dbReference>
<dbReference type="HAMAP" id="MF_01080">
    <property type="entry name" value="TruB_bact"/>
    <property type="match status" value="1"/>
</dbReference>
<keyword evidence="5" id="KW-0413">Isomerase</keyword>
<evidence type="ECO:0000256" key="2">
    <source>
        <dbReference type="ARBA" id="ARBA00008999"/>
    </source>
</evidence>
<reference evidence="8" key="1">
    <citation type="journal article" date="2020" name="Stud. Mycol.">
        <title>101 Dothideomycetes genomes: a test case for predicting lifestyles and emergence of pathogens.</title>
        <authorList>
            <person name="Haridas S."/>
            <person name="Albert R."/>
            <person name="Binder M."/>
            <person name="Bloem J."/>
            <person name="Labutti K."/>
            <person name="Salamov A."/>
            <person name="Andreopoulos B."/>
            <person name="Baker S."/>
            <person name="Barry K."/>
            <person name="Bills G."/>
            <person name="Bluhm B."/>
            <person name="Cannon C."/>
            <person name="Castanera R."/>
            <person name="Culley D."/>
            <person name="Daum C."/>
            <person name="Ezra D."/>
            <person name="Gonzalez J."/>
            <person name="Henrissat B."/>
            <person name="Kuo A."/>
            <person name="Liang C."/>
            <person name="Lipzen A."/>
            <person name="Lutzoni F."/>
            <person name="Magnuson J."/>
            <person name="Mondo S."/>
            <person name="Nolan M."/>
            <person name="Ohm R."/>
            <person name="Pangilinan J."/>
            <person name="Park H.-J."/>
            <person name="Ramirez L."/>
            <person name="Alfaro M."/>
            <person name="Sun H."/>
            <person name="Tritt A."/>
            <person name="Yoshinaga Y."/>
            <person name="Zwiers L.-H."/>
            <person name="Turgeon B."/>
            <person name="Goodwin S."/>
            <person name="Spatafora J."/>
            <person name="Crous P."/>
            <person name="Grigoriev I."/>
        </authorList>
    </citation>
    <scope>NUCLEOTIDE SEQUENCE</scope>
    <source>
        <strain evidence="8">CBS 122681</strain>
    </source>
</reference>
<comment type="catalytic activity">
    <reaction evidence="1">
        <text>a uridine in mRNA = a pseudouridine in mRNA</text>
        <dbReference type="Rhea" id="RHEA:56644"/>
        <dbReference type="Rhea" id="RHEA-COMP:14658"/>
        <dbReference type="Rhea" id="RHEA-COMP:14659"/>
        <dbReference type="ChEBI" id="CHEBI:65314"/>
        <dbReference type="ChEBI" id="CHEBI:65315"/>
    </reaction>
</comment>
<evidence type="ECO:0000256" key="3">
    <source>
        <dbReference type="ARBA" id="ARBA00012787"/>
    </source>
</evidence>
<dbReference type="InterPro" id="IPR002501">
    <property type="entry name" value="PsdUridine_synth_N"/>
</dbReference>
<sequence>MTESMTNSKSTEPPSQPPQVLEGIFAISKPPSISSATALHKLQTTFAPTHLFAPLLSSQPTRPSKDPSTPFKLGHGGTLDPLASGILIIGIGRGTKELGNYLACTKEYETVVCFGASTDSYDCTGVVTERAGHEHVTRRLVEEKLGLFRGLISQVPPVYSALKIDGVKACEYVRAGRELPRRLEGREMDVQECTLLDWYEAGQHDFVWPESKSKSESESESEDGGRRQAKGPAVRVRLVVSSGFYVRSFAHDLGVACQSRAFMAELVRTRQANFTLKQDLSTHSAEPEASSELIPAVTYDMLDAGEDVWGPVLRPQLEKWVESNPVAMGHVDGRDASTRNLIASKKEIRPKQRFRGEWVAETKAERIKQQGGRYKGKWNKKEGRPTHSALIGDQT</sequence>
<dbReference type="PANTHER" id="PTHR13767:SF2">
    <property type="entry name" value="PSEUDOURIDYLATE SYNTHASE TRUB1"/>
    <property type="match status" value="1"/>
</dbReference>
<feature type="domain" description="Pseudouridine synthase II N-terminal" evidence="7">
    <location>
        <begin position="72"/>
        <end position="201"/>
    </location>
</feature>
<dbReference type="GO" id="GO:0160148">
    <property type="term" value="F:tRNA pseudouridine(55) synthase activity"/>
    <property type="evidence" value="ECO:0007669"/>
    <property type="project" value="UniProtKB-EC"/>
</dbReference>
<dbReference type="EC" id="5.4.99.25" evidence="3"/>
<dbReference type="GO" id="GO:1990481">
    <property type="term" value="P:mRNA pseudouridine synthesis"/>
    <property type="evidence" value="ECO:0007669"/>
    <property type="project" value="TreeGrafter"/>
</dbReference>